<reference evidence="1" key="1">
    <citation type="submission" date="2022-10" db="EMBL/GenBank/DDBJ databases">
        <title>Genome Sequence of Xylaria curta.</title>
        <authorList>
            <person name="Buettner E."/>
        </authorList>
    </citation>
    <scope>NUCLEOTIDE SEQUENCE</scope>
    <source>
        <strain evidence="1">Babe10</strain>
    </source>
</reference>
<comment type="caution">
    <text evidence="1">The sequence shown here is derived from an EMBL/GenBank/DDBJ whole genome shotgun (WGS) entry which is preliminary data.</text>
</comment>
<evidence type="ECO:0000313" key="2">
    <source>
        <dbReference type="Proteomes" id="UP001143856"/>
    </source>
</evidence>
<sequence>MLPTGGGPDGTSPILVRRGELVVFSQYVNSRKMNIYGADADIFRPERWETGELTDIGWAYFPFNGGQRQCLGQDFALMEVYYTVVKLLQTFPCIELPHNELNEPVGTERQRLSLVLKRRWLQDIRQRERSVPDTLTSYDMMHPAEGKICGIKEVYRPTDQEAVIDIVAVHGLNGDALQTWTSKKNGKLISLAMPGTIARVESGLVKPLEQESETIQNITDYFTPLMKNFHIHFFWEQEKTDLKYKNDYIVEKESAVPTFDDTERSGIHADHSGMVKFEDSTSSSFRLVAATLHRYCAEASEAIQKRQHKLKLTLPENEQDASSETPRKEPPSSYYIPALPPGSDILPWKD</sequence>
<dbReference type="Proteomes" id="UP001143856">
    <property type="component" value="Unassembled WGS sequence"/>
</dbReference>
<evidence type="ECO:0000313" key="1">
    <source>
        <dbReference type="EMBL" id="KAJ2996174.1"/>
    </source>
</evidence>
<protein>
    <submittedName>
        <fullName evidence="1">Uncharacterized protein</fullName>
    </submittedName>
</protein>
<proteinExistence type="predicted"/>
<keyword evidence="2" id="KW-1185">Reference proteome</keyword>
<gene>
    <name evidence="1" type="ORF">NUW58_g1056</name>
</gene>
<organism evidence="1 2">
    <name type="scientific">Xylaria curta</name>
    <dbReference type="NCBI Taxonomy" id="42375"/>
    <lineage>
        <taxon>Eukaryota</taxon>
        <taxon>Fungi</taxon>
        <taxon>Dikarya</taxon>
        <taxon>Ascomycota</taxon>
        <taxon>Pezizomycotina</taxon>
        <taxon>Sordariomycetes</taxon>
        <taxon>Xylariomycetidae</taxon>
        <taxon>Xylariales</taxon>
        <taxon>Xylariaceae</taxon>
        <taxon>Xylaria</taxon>
    </lineage>
</organism>
<dbReference type="EMBL" id="JAPDGR010000105">
    <property type="protein sequence ID" value="KAJ2996174.1"/>
    <property type="molecule type" value="Genomic_DNA"/>
</dbReference>
<accession>A0ACC1PN98</accession>
<name>A0ACC1PN98_9PEZI</name>